<keyword evidence="2" id="KW-1185">Reference proteome</keyword>
<comment type="caution">
    <text evidence="1">The sequence shown here is derived from an EMBL/GenBank/DDBJ whole genome shotgun (WGS) entry which is preliminary data.</text>
</comment>
<evidence type="ECO:0000313" key="1">
    <source>
        <dbReference type="EMBL" id="KYG74723.1"/>
    </source>
</evidence>
<reference evidence="1" key="1">
    <citation type="submission" date="2016-01" db="EMBL/GenBank/DDBJ databases">
        <title>Genome sequencing of Roseivirga ehrenbergii KMM 6017.</title>
        <authorList>
            <person name="Selvaratnam C."/>
            <person name="Thevarajoo S."/>
            <person name="Goh K.M."/>
            <person name="Ee R."/>
            <person name="Chan K.-G."/>
            <person name="Chong C.S."/>
        </authorList>
    </citation>
    <scope>NUCLEOTIDE SEQUENCE [LARGE SCALE GENOMIC DNA]</scope>
    <source>
        <strain evidence="1">KMM 6017</strain>
    </source>
</reference>
<proteinExistence type="predicted"/>
<gene>
    <name evidence="1" type="ORF">MB14_05830</name>
</gene>
<dbReference type="Proteomes" id="UP000075583">
    <property type="component" value="Unassembled WGS sequence"/>
</dbReference>
<organism evidence="1 2">
    <name type="scientific">Roseivirga ehrenbergii (strain DSM 102268 / JCM 13514 / KCTC 12282 / NCIMB 14502 / KMM 6017)</name>
    <dbReference type="NCBI Taxonomy" id="279360"/>
    <lineage>
        <taxon>Bacteria</taxon>
        <taxon>Pseudomonadati</taxon>
        <taxon>Bacteroidota</taxon>
        <taxon>Cytophagia</taxon>
        <taxon>Cytophagales</taxon>
        <taxon>Roseivirgaceae</taxon>
        <taxon>Roseivirga</taxon>
    </lineage>
</organism>
<evidence type="ECO:0008006" key="3">
    <source>
        <dbReference type="Google" id="ProtNLM"/>
    </source>
</evidence>
<dbReference type="SUPFAM" id="SSF48452">
    <property type="entry name" value="TPR-like"/>
    <property type="match status" value="1"/>
</dbReference>
<name>A0A150X7Q3_ROSEK</name>
<protein>
    <recommendedName>
        <fullName evidence="3">SusD/RagB family nutrient-binding outer membrane lipoprotein</fullName>
    </recommendedName>
</protein>
<dbReference type="PROSITE" id="PS51257">
    <property type="entry name" value="PROKAR_LIPOPROTEIN"/>
    <property type="match status" value="1"/>
</dbReference>
<dbReference type="RefSeq" id="WP_062591996.1">
    <property type="nucleotide sequence ID" value="NZ_LQZQ01000045.1"/>
</dbReference>
<dbReference type="InterPro" id="IPR011990">
    <property type="entry name" value="TPR-like_helical_dom_sf"/>
</dbReference>
<dbReference type="Gene3D" id="1.25.40.390">
    <property type="match status" value="1"/>
</dbReference>
<dbReference type="EMBL" id="LQZQ01000045">
    <property type="protein sequence ID" value="KYG74723.1"/>
    <property type="molecule type" value="Genomic_DNA"/>
</dbReference>
<dbReference type="OrthoDB" id="622163at2"/>
<evidence type="ECO:0000313" key="2">
    <source>
        <dbReference type="Proteomes" id="UP000075583"/>
    </source>
</evidence>
<dbReference type="STRING" id="279360.MB14_05830"/>
<dbReference type="InterPro" id="IPR041662">
    <property type="entry name" value="SusD-like_2"/>
</dbReference>
<accession>A0A150X7Q3</accession>
<dbReference type="Pfam" id="PF12771">
    <property type="entry name" value="SusD-like_2"/>
    <property type="match status" value="1"/>
</dbReference>
<sequence>MKKIYYIILVSLLIVSCEDLFEGVNNDPNNPISAPYDKILTGAEVGNIILQTGETARRAGIFAGYYTGIDRQHLGFSQYTVTTSDFDAIWDDAFVNTLRNAKVAKQSAIDAGITGVTIGITQILEAMAFGTATSLYGDIPFDEAIFEIENPVFEDQTAVYGKIQNLLDEAITNLQLGTGRPPSGSDIYLDGDPQKWIQVANTLKARYYMHTREYPQAYAAAQNGINASANGLYGPHGSGLDESNLSYQFFGVYSRAADLIVSDFMTSLVAPSAGLNPDFANYRGNAKTDETGRYGYYFQVQGVGVQPNTVDGLAAQTASAALVTYEENMLILAEAGFRSSGFNTGLQHLNEFRAYMDAGGYLTNANASNVQYDPYTALDFANGGIENPDNQSADNALLREILQERYITLFGQVEGFNDTRRTENESIVRVPVEPNVGAQLPQRFIYPQSEIDRNSNIPNPIPNFFSPTKVNQ</sequence>
<dbReference type="AlphaFoldDB" id="A0A150X7Q3"/>